<keyword evidence="2" id="KW-1185">Reference proteome</keyword>
<sequence length="116" mass="13702">MQRSERRMPEVIRYENPSIQIFIKSGHQFLDKVRSFLATAVRENKIQQERARDYFKEVTIFCIIVLVSVSRKEKMALHLKEKVLSKCGDGYMMDNYGNQMYAQQNPIHSDEINDDI</sequence>
<proteinExistence type="predicted"/>
<evidence type="ECO:0000313" key="2">
    <source>
        <dbReference type="Proteomes" id="UP000287033"/>
    </source>
</evidence>
<dbReference type="EMBL" id="BEZZ01000047">
    <property type="protein sequence ID" value="GCC24085.1"/>
    <property type="molecule type" value="Genomic_DNA"/>
</dbReference>
<evidence type="ECO:0000313" key="1">
    <source>
        <dbReference type="EMBL" id="GCC24085.1"/>
    </source>
</evidence>
<protein>
    <submittedName>
        <fullName evidence="1">Uncharacterized protein</fullName>
    </submittedName>
</protein>
<comment type="caution">
    <text evidence="1">The sequence shown here is derived from an EMBL/GenBank/DDBJ whole genome shotgun (WGS) entry which is preliminary data.</text>
</comment>
<reference evidence="1 2" key="1">
    <citation type="journal article" date="2018" name="Nat. Ecol. Evol.">
        <title>Shark genomes provide insights into elasmobranch evolution and the origin of vertebrates.</title>
        <authorList>
            <person name="Hara Y"/>
            <person name="Yamaguchi K"/>
            <person name="Onimaru K"/>
            <person name="Kadota M"/>
            <person name="Koyanagi M"/>
            <person name="Keeley SD"/>
            <person name="Tatsumi K"/>
            <person name="Tanaka K"/>
            <person name="Motone F"/>
            <person name="Kageyama Y"/>
            <person name="Nozu R"/>
            <person name="Adachi N"/>
            <person name="Nishimura O"/>
            <person name="Nakagawa R"/>
            <person name="Tanegashima C"/>
            <person name="Kiyatake I"/>
            <person name="Matsumoto R"/>
            <person name="Murakumo K"/>
            <person name="Nishida K"/>
            <person name="Terakita A"/>
            <person name="Kuratani S"/>
            <person name="Sato K"/>
            <person name="Hyodo S Kuraku.S."/>
        </authorList>
    </citation>
    <scope>NUCLEOTIDE SEQUENCE [LARGE SCALE GENOMIC DNA]</scope>
</reference>
<organism evidence="1 2">
    <name type="scientific">Chiloscyllium punctatum</name>
    <name type="common">Brownbanded bambooshark</name>
    <name type="synonym">Hemiscyllium punctatum</name>
    <dbReference type="NCBI Taxonomy" id="137246"/>
    <lineage>
        <taxon>Eukaryota</taxon>
        <taxon>Metazoa</taxon>
        <taxon>Chordata</taxon>
        <taxon>Craniata</taxon>
        <taxon>Vertebrata</taxon>
        <taxon>Chondrichthyes</taxon>
        <taxon>Elasmobranchii</taxon>
        <taxon>Galeomorphii</taxon>
        <taxon>Galeoidea</taxon>
        <taxon>Orectolobiformes</taxon>
        <taxon>Hemiscylliidae</taxon>
        <taxon>Chiloscyllium</taxon>
    </lineage>
</organism>
<gene>
    <name evidence="1" type="ORF">chiPu_0002484</name>
</gene>
<name>A0A401S124_CHIPU</name>
<dbReference type="Proteomes" id="UP000287033">
    <property type="component" value="Unassembled WGS sequence"/>
</dbReference>
<accession>A0A401S124</accession>
<dbReference type="AlphaFoldDB" id="A0A401S124"/>